<name>A0A6A7BMR2_9PLEO</name>
<reference evidence="3" key="1">
    <citation type="submission" date="2020-01" db="EMBL/GenBank/DDBJ databases">
        <authorList>
            <consortium name="DOE Joint Genome Institute"/>
            <person name="Haridas S."/>
            <person name="Albert R."/>
            <person name="Binder M."/>
            <person name="Bloem J."/>
            <person name="Labutti K."/>
            <person name="Salamov A."/>
            <person name="Andreopoulos B."/>
            <person name="Baker S.E."/>
            <person name="Barry K."/>
            <person name="Bills G."/>
            <person name="Bluhm B.H."/>
            <person name="Cannon C."/>
            <person name="Castanera R."/>
            <person name="Culley D.E."/>
            <person name="Daum C."/>
            <person name="Ezra D."/>
            <person name="Gonzalez J.B."/>
            <person name="Henrissat B."/>
            <person name="Kuo A."/>
            <person name="Liang C."/>
            <person name="Lipzen A."/>
            <person name="Lutzoni F."/>
            <person name="Magnuson J."/>
            <person name="Mondo S."/>
            <person name="Nolan M."/>
            <person name="Ohm R."/>
            <person name="Pangilinan J."/>
            <person name="Park H.-J."/>
            <person name="Ramirez L."/>
            <person name="Alfaro M."/>
            <person name="Sun H."/>
            <person name="Tritt A."/>
            <person name="Yoshinaga Y."/>
            <person name="Zwiers L.-H."/>
            <person name="Turgeon B.G."/>
            <person name="Goodwin S.B."/>
            <person name="Spatafora J.W."/>
            <person name="Crous P.W."/>
            <person name="Grigoriev I.V."/>
        </authorList>
    </citation>
    <scope>NUCLEOTIDE SEQUENCE</scope>
    <source>
        <strain evidence="3">IPT5</strain>
    </source>
</reference>
<feature type="compositionally biased region" description="Basic residues" evidence="1">
    <location>
        <begin position="278"/>
        <end position="289"/>
    </location>
</feature>
<dbReference type="PANTHER" id="PTHR39465">
    <property type="entry name" value="DNA LIGASE D, 3'-PHOSPHOESTERASE DOMAIN"/>
    <property type="match status" value="1"/>
</dbReference>
<feature type="compositionally biased region" description="Basic and acidic residues" evidence="1">
    <location>
        <begin position="216"/>
        <end position="230"/>
    </location>
</feature>
<dbReference type="AlphaFoldDB" id="A0A6A7BMR2"/>
<evidence type="ECO:0000313" key="3">
    <source>
        <dbReference type="EMBL" id="KAF2856721.1"/>
    </source>
</evidence>
<dbReference type="Pfam" id="PF13298">
    <property type="entry name" value="LigD_N"/>
    <property type="match status" value="1"/>
</dbReference>
<dbReference type="EMBL" id="MU006288">
    <property type="protein sequence ID" value="KAF2856721.1"/>
    <property type="molecule type" value="Genomic_DNA"/>
</dbReference>
<dbReference type="OrthoDB" id="2588098at2759"/>
<accession>A0A6A7BMR2</accession>
<proteinExistence type="predicted"/>
<evidence type="ECO:0000259" key="2">
    <source>
        <dbReference type="Pfam" id="PF13298"/>
    </source>
</evidence>
<feature type="compositionally biased region" description="Acidic residues" evidence="1">
    <location>
        <begin position="295"/>
        <end position="319"/>
    </location>
</feature>
<dbReference type="PANTHER" id="PTHR39465:SF1">
    <property type="entry name" value="DNA LIGASE D 3'-PHOSPHOESTERASE DOMAIN-CONTAINING PROTEIN"/>
    <property type="match status" value="1"/>
</dbReference>
<feature type="region of interest" description="Disordered" evidence="1">
    <location>
        <begin position="194"/>
        <end position="233"/>
    </location>
</feature>
<sequence length="418" mass="46517">MANVPPSLSRDISPPRSLKRRKISGIPVIGPASEPIVEHVEEENSPNKHVFPTLAAVEAGKAKIDDHLTYFCQHLSKSIRPKDPTTPHLSLSSFGHLYASNCNPQGHHFVLHQHNHPRAGIHYDLRLQFSASSSLSFAIPKGLPGNPNSRSIGRLAVETRVHNYWNHLIESASHETGSLIIWDTGTYSVLPRKVKGRKSGIPSPKTSEDEDSASDEIERMDKPDRQDTRQIQENQNLISAFQSRYIRLRLHGTRLPPNYTIILRLPSNSITKPPARCKNGRKNNAKKAKPAQDPSDSEDTPEVETNEQEQNLDTDTEEDAQTRATNAYPGATNDIGSIHQRHWFLQLDRQNSGFELDKTGGGKGVWVRKGESGGFEPFLVRGRDVERSVVTGRLARDVESDEGVEGFVGRGGWVGVYH</sequence>
<evidence type="ECO:0000256" key="1">
    <source>
        <dbReference type="SAM" id="MobiDB-lite"/>
    </source>
</evidence>
<feature type="region of interest" description="Disordered" evidence="1">
    <location>
        <begin position="269"/>
        <end position="319"/>
    </location>
</feature>
<evidence type="ECO:0000313" key="4">
    <source>
        <dbReference type="Proteomes" id="UP000799423"/>
    </source>
</evidence>
<keyword evidence="4" id="KW-1185">Reference proteome</keyword>
<organism evidence="3 4">
    <name type="scientific">Plenodomus tracheiphilus IPT5</name>
    <dbReference type="NCBI Taxonomy" id="1408161"/>
    <lineage>
        <taxon>Eukaryota</taxon>
        <taxon>Fungi</taxon>
        <taxon>Dikarya</taxon>
        <taxon>Ascomycota</taxon>
        <taxon>Pezizomycotina</taxon>
        <taxon>Dothideomycetes</taxon>
        <taxon>Pleosporomycetidae</taxon>
        <taxon>Pleosporales</taxon>
        <taxon>Pleosporineae</taxon>
        <taxon>Leptosphaeriaceae</taxon>
        <taxon>Plenodomus</taxon>
    </lineage>
</organism>
<dbReference type="InterPro" id="IPR014144">
    <property type="entry name" value="LigD_PE_domain"/>
</dbReference>
<feature type="domain" description="DNA ligase D 3'-phosphoesterase" evidence="2">
    <location>
        <begin position="112"/>
        <end position="262"/>
    </location>
</feature>
<dbReference type="Proteomes" id="UP000799423">
    <property type="component" value="Unassembled WGS sequence"/>
</dbReference>
<protein>
    <recommendedName>
        <fullName evidence="2">DNA ligase D 3'-phosphoesterase domain-containing protein</fullName>
    </recommendedName>
</protein>
<gene>
    <name evidence="3" type="ORF">T440DRAFT_437682</name>
</gene>